<dbReference type="KEGG" id="vcy:IX92_16280"/>
<name>A0AAN0SGP2_9VIBR</name>
<accession>A0AAN0SGP2</accession>
<dbReference type="InterPro" id="IPR010987">
    <property type="entry name" value="Glutathione-S-Trfase_C-like"/>
</dbReference>
<dbReference type="PROSITE" id="PS50404">
    <property type="entry name" value="GST_NTER"/>
    <property type="match status" value="1"/>
</dbReference>
<dbReference type="SUPFAM" id="SSF52833">
    <property type="entry name" value="Thioredoxin-like"/>
    <property type="match status" value="1"/>
</dbReference>
<keyword evidence="4" id="KW-1185">Reference proteome</keyword>
<dbReference type="Pfam" id="PF13417">
    <property type="entry name" value="GST_N_3"/>
    <property type="match status" value="1"/>
</dbReference>
<gene>
    <name evidence="3" type="ORF">IX92_16280</name>
</gene>
<dbReference type="SFLD" id="SFLDG00358">
    <property type="entry name" value="Main_(cytGST)"/>
    <property type="match status" value="1"/>
</dbReference>
<dbReference type="AlphaFoldDB" id="A0AAN0SGP2"/>
<dbReference type="SUPFAM" id="SSF47616">
    <property type="entry name" value="GST C-terminal domain-like"/>
    <property type="match status" value="1"/>
</dbReference>
<dbReference type="EMBL" id="CP009618">
    <property type="protein sequence ID" value="AIW20623.1"/>
    <property type="molecule type" value="Genomic_DNA"/>
</dbReference>
<feature type="domain" description="GST N-terminal" evidence="1">
    <location>
        <begin position="1"/>
        <end position="79"/>
    </location>
</feature>
<dbReference type="GO" id="GO:0006559">
    <property type="term" value="P:L-phenylalanine catabolic process"/>
    <property type="evidence" value="ECO:0007669"/>
    <property type="project" value="TreeGrafter"/>
</dbReference>
<dbReference type="InterPro" id="IPR036282">
    <property type="entry name" value="Glutathione-S-Trfase_C_sf"/>
</dbReference>
<feature type="domain" description="GST C-terminal" evidence="2">
    <location>
        <begin position="84"/>
        <end position="199"/>
    </location>
</feature>
<dbReference type="PANTHER" id="PTHR42673">
    <property type="entry name" value="MALEYLACETOACETATE ISOMERASE"/>
    <property type="match status" value="1"/>
</dbReference>
<evidence type="ECO:0000259" key="2">
    <source>
        <dbReference type="PROSITE" id="PS50405"/>
    </source>
</evidence>
<evidence type="ECO:0000259" key="1">
    <source>
        <dbReference type="PROSITE" id="PS50404"/>
    </source>
</evidence>
<dbReference type="InterPro" id="IPR004045">
    <property type="entry name" value="Glutathione_S-Trfase_N"/>
</dbReference>
<organism evidence="3 4">
    <name type="scientific">Vibrio coralliilyticus</name>
    <dbReference type="NCBI Taxonomy" id="190893"/>
    <lineage>
        <taxon>Bacteria</taxon>
        <taxon>Pseudomonadati</taxon>
        <taxon>Pseudomonadota</taxon>
        <taxon>Gammaproteobacteria</taxon>
        <taxon>Vibrionales</taxon>
        <taxon>Vibrionaceae</taxon>
        <taxon>Vibrio</taxon>
    </lineage>
</organism>
<proteinExistence type="predicted"/>
<protein>
    <submittedName>
        <fullName evidence="3">Glutathione S-transferase</fullName>
    </submittedName>
</protein>
<dbReference type="GO" id="GO:0004364">
    <property type="term" value="F:glutathione transferase activity"/>
    <property type="evidence" value="ECO:0007669"/>
    <property type="project" value="TreeGrafter"/>
</dbReference>
<dbReference type="SFLD" id="SFLDS00019">
    <property type="entry name" value="Glutathione_Transferase_(cytos"/>
    <property type="match status" value="1"/>
</dbReference>
<dbReference type="RefSeq" id="WP_043009718.1">
    <property type="nucleotide sequence ID" value="NZ_CP009618.1"/>
</dbReference>
<evidence type="ECO:0000313" key="4">
    <source>
        <dbReference type="Proteomes" id="UP000030081"/>
    </source>
</evidence>
<dbReference type="Gene3D" id="1.20.1050.10">
    <property type="match status" value="1"/>
</dbReference>
<dbReference type="PANTHER" id="PTHR42673:SF21">
    <property type="entry name" value="GLUTATHIONE S-TRANSFERASE YFCF"/>
    <property type="match status" value="1"/>
</dbReference>
<reference evidence="3 4" key="1">
    <citation type="submission" date="2014-10" db="EMBL/GenBank/DDBJ databases">
        <title>The Complete Genome Sequence for the Shellfish Pathogen Vibrio coralliilyticus RE98 Isolated from a Shellfish Hatchery.</title>
        <authorList>
            <person name="Richards G.P."/>
            <person name="Bono J.L."/>
            <person name="Watson M.A."/>
            <person name="Needleman D.S."/>
        </authorList>
    </citation>
    <scope>NUCLEOTIDE SEQUENCE [LARGE SCALE GENOMIC DNA]</scope>
    <source>
        <strain evidence="3 4">RE98</strain>
    </source>
</reference>
<dbReference type="InterPro" id="IPR040079">
    <property type="entry name" value="Glutathione_S-Trfase"/>
</dbReference>
<dbReference type="Proteomes" id="UP000030081">
    <property type="component" value="Chromosome 2"/>
</dbReference>
<sequence length="199" mass="22572">MDVKLFAASGSNSSQRVEWALNYKQVSYQRHEVTSADLTSSYLSINPFGYVPCLTVDGHAYFESMAILEYIEEAFPGDSLLGETTRERARVRFVCEFVNSSIHSPQNRTVLKFLRSELTEAEKRALRGEWISRCLGKLSEHLFLDSAYAIGTRFTLADIFVACIYKKALQHGCSESPIYQNHLNMLRQNSRIARAEPAC</sequence>
<dbReference type="InterPro" id="IPR036249">
    <property type="entry name" value="Thioredoxin-like_sf"/>
</dbReference>
<dbReference type="PROSITE" id="PS50405">
    <property type="entry name" value="GST_CTER"/>
    <property type="match status" value="1"/>
</dbReference>
<dbReference type="GO" id="GO:0016034">
    <property type="term" value="F:maleylacetoacetate isomerase activity"/>
    <property type="evidence" value="ECO:0007669"/>
    <property type="project" value="TreeGrafter"/>
</dbReference>
<evidence type="ECO:0000313" key="3">
    <source>
        <dbReference type="EMBL" id="AIW20623.1"/>
    </source>
</evidence>
<dbReference type="Gene3D" id="3.40.30.10">
    <property type="entry name" value="Glutaredoxin"/>
    <property type="match status" value="1"/>
</dbReference>
<dbReference type="GO" id="GO:0006749">
    <property type="term" value="P:glutathione metabolic process"/>
    <property type="evidence" value="ECO:0007669"/>
    <property type="project" value="TreeGrafter"/>
</dbReference>
<dbReference type="CDD" id="cd00570">
    <property type="entry name" value="GST_N_family"/>
    <property type="match status" value="1"/>
</dbReference>